<protein>
    <submittedName>
        <fullName evidence="1">Uncharacterized protein</fullName>
    </submittedName>
</protein>
<reference evidence="1" key="1">
    <citation type="journal article" date="2012" name="Nature">
        <title>The oyster genome reveals stress adaptation and complexity of shell formation.</title>
        <authorList>
            <person name="Zhang G."/>
            <person name="Fang X."/>
            <person name="Guo X."/>
            <person name="Li L."/>
            <person name="Luo R."/>
            <person name="Xu F."/>
            <person name="Yang P."/>
            <person name="Zhang L."/>
            <person name="Wang X."/>
            <person name="Qi H."/>
            <person name="Xiong Z."/>
            <person name="Que H."/>
            <person name="Xie Y."/>
            <person name="Holland P.W."/>
            <person name="Paps J."/>
            <person name="Zhu Y."/>
            <person name="Wu F."/>
            <person name="Chen Y."/>
            <person name="Wang J."/>
            <person name="Peng C."/>
            <person name="Meng J."/>
            <person name="Yang L."/>
            <person name="Liu J."/>
            <person name="Wen B."/>
            <person name="Zhang N."/>
            <person name="Huang Z."/>
            <person name="Zhu Q."/>
            <person name="Feng Y."/>
            <person name="Mount A."/>
            <person name="Hedgecock D."/>
            <person name="Xu Z."/>
            <person name="Liu Y."/>
            <person name="Domazet-Loso T."/>
            <person name="Du Y."/>
            <person name="Sun X."/>
            <person name="Zhang S."/>
            <person name="Liu B."/>
            <person name="Cheng P."/>
            <person name="Jiang X."/>
            <person name="Li J."/>
            <person name="Fan D."/>
            <person name="Wang W."/>
            <person name="Fu W."/>
            <person name="Wang T."/>
            <person name="Wang B."/>
            <person name="Zhang J."/>
            <person name="Peng Z."/>
            <person name="Li Y."/>
            <person name="Li N."/>
            <person name="Wang J."/>
            <person name="Chen M."/>
            <person name="He Y."/>
            <person name="Tan F."/>
            <person name="Song X."/>
            <person name="Zheng Q."/>
            <person name="Huang R."/>
            <person name="Yang H."/>
            <person name="Du X."/>
            <person name="Chen L."/>
            <person name="Yang M."/>
            <person name="Gaffney P.M."/>
            <person name="Wang S."/>
            <person name="Luo L."/>
            <person name="She Z."/>
            <person name="Ming Y."/>
            <person name="Huang W."/>
            <person name="Zhang S."/>
            <person name="Huang B."/>
            <person name="Zhang Y."/>
            <person name="Qu T."/>
            <person name="Ni P."/>
            <person name="Miao G."/>
            <person name="Wang J."/>
            <person name="Wang Q."/>
            <person name="Steinberg C.E."/>
            <person name="Wang H."/>
            <person name="Li N."/>
            <person name="Qian L."/>
            <person name="Zhang G."/>
            <person name="Li Y."/>
            <person name="Yang H."/>
            <person name="Liu X."/>
            <person name="Wang J."/>
            <person name="Yin Y."/>
            <person name="Wang J."/>
        </authorList>
    </citation>
    <scope>NUCLEOTIDE SEQUENCE [LARGE SCALE GENOMIC DNA]</scope>
    <source>
        <strain evidence="1">05x7-T-G4-1.051#20</strain>
    </source>
</reference>
<dbReference type="HOGENOM" id="CLU_1121036_0_0_1"/>
<proteinExistence type="predicted"/>
<sequence>MYVFSFNGYSTMGIGDDTDKSKCDGPQDCDFFPVKIEEIEGKCCLEGQYTYYIFYMITMSSLACCDPYYTEYTCKDTCIKCCPDTCYSCCRKYYSHIVMGGKLAIVCPENDALYSSLMLAQGVISMIEGVMIFYSIGRAHDYSLFRSGLPTFQYAFVTYALTSFFYITSLTLSGVQVAATGGGMAKTNCSDYHGYIVWRFVFNILVPVSPIALVLSIVAIVAVVYHLKMTLKISALTVGSLDVSGPDD</sequence>
<dbReference type="AlphaFoldDB" id="K1RV93"/>
<dbReference type="EMBL" id="JH816722">
    <property type="protein sequence ID" value="EKC38676.1"/>
    <property type="molecule type" value="Genomic_DNA"/>
</dbReference>
<gene>
    <name evidence="1" type="ORF">CGI_10009748</name>
</gene>
<dbReference type="InParanoid" id="K1RV93"/>
<accession>K1RV93</accession>
<name>K1RV93_MAGGI</name>
<evidence type="ECO:0000313" key="1">
    <source>
        <dbReference type="EMBL" id="EKC38676.1"/>
    </source>
</evidence>
<organism evidence="1">
    <name type="scientific">Magallana gigas</name>
    <name type="common">Pacific oyster</name>
    <name type="synonym">Crassostrea gigas</name>
    <dbReference type="NCBI Taxonomy" id="29159"/>
    <lineage>
        <taxon>Eukaryota</taxon>
        <taxon>Metazoa</taxon>
        <taxon>Spiralia</taxon>
        <taxon>Lophotrochozoa</taxon>
        <taxon>Mollusca</taxon>
        <taxon>Bivalvia</taxon>
        <taxon>Autobranchia</taxon>
        <taxon>Pteriomorphia</taxon>
        <taxon>Ostreida</taxon>
        <taxon>Ostreoidea</taxon>
        <taxon>Ostreidae</taxon>
        <taxon>Magallana</taxon>
    </lineage>
</organism>